<accession>A0ABT2EM97</accession>
<protein>
    <submittedName>
        <fullName evidence="7">ATP-dependent Clp protease ATP-binding subunit ClpA</fullName>
    </submittedName>
</protein>
<dbReference type="InterPro" id="IPR027417">
    <property type="entry name" value="P-loop_NTPase"/>
</dbReference>
<evidence type="ECO:0000259" key="6">
    <source>
        <dbReference type="PROSITE" id="PS51903"/>
    </source>
</evidence>
<dbReference type="PANTHER" id="PTHR11638:SF155">
    <property type="entry name" value="CHAPERONE PROTEIN CLPC1, CHLOROPLASTIC-LIKE"/>
    <property type="match status" value="1"/>
</dbReference>
<dbReference type="InterPro" id="IPR036628">
    <property type="entry name" value="Clp_N_dom_sf"/>
</dbReference>
<dbReference type="Gene3D" id="4.10.860.10">
    <property type="entry name" value="UVR domain"/>
    <property type="match status" value="1"/>
</dbReference>
<dbReference type="InterPro" id="IPR050130">
    <property type="entry name" value="ClpA_ClpB"/>
</dbReference>
<organism evidence="7 8">
    <name type="scientific">Candidatus Fervidibacter sacchari</name>
    <dbReference type="NCBI Taxonomy" id="1448929"/>
    <lineage>
        <taxon>Bacteria</taxon>
        <taxon>Candidatus Fervidibacterota</taxon>
        <taxon>Candidatus Fervidibacter</taxon>
    </lineage>
</organism>
<feature type="domain" description="Clp R" evidence="6">
    <location>
        <begin position="3"/>
        <end position="147"/>
    </location>
</feature>
<feature type="coiled-coil region" evidence="5">
    <location>
        <begin position="397"/>
        <end position="450"/>
    </location>
</feature>
<evidence type="ECO:0000256" key="2">
    <source>
        <dbReference type="ARBA" id="ARBA00022741"/>
    </source>
</evidence>
<evidence type="ECO:0000256" key="5">
    <source>
        <dbReference type="SAM" id="Coils"/>
    </source>
</evidence>
<keyword evidence="1 4" id="KW-0677">Repeat</keyword>
<evidence type="ECO:0000256" key="1">
    <source>
        <dbReference type="ARBA" id="ARBA00022737"/>
    </source>
</evidence>
<keyword evidence="3 7" id="KW-0067">ATP-binding</keyword>
<dbReference type="Pfam" id="PF17871">
    <property type="entry name" value="AAA_lid_9"/>
    <property type="match status" value="1"/>
</dbReference>
<name>A0ABT2EM97_9BACT</name>
<dbReference type="InterPro" id="IPR004176">
    <property type="entry name" value="Clp_R_N"/>
</dbReference>
<dbReference type="PANTHER" id="PTHR11638">
    <property type="entry name" value="ATP-DEPENDENT CLP PROTEASE"/>
    <property type="match status" value="1"/>
</dbReference>
<keyword evidence="5" id="KW-0175">Coiled coil</keyword>
<dbReference type="Pfam" id="PF02861">
    <property type="entry name" value="Clp_N"/>
    <property type="match status" value="1"/>
</dbReference>
<dbReference type="Gene3D" id="3.40.50.300">
    <property type="entry name" value="P-loop containing nucleotide triphosphate hydrolases"/>
    <property type="match status" value="1"/>
</dbReference>
<dbReference type="RefSeq" id="WP_259095182.1">
    <property type="nucleotide sequence ID" value="NZ_CP130454.1"/>
</dbReference>
<keyword evidence="2" id="KW-0547">Nucleotide-binding</keyword>
<gene>
    <name evidence="7" type="ORF">M2350_001470</name>
</gene>
<dbReference type="SUPFAM" id="SSF52540">
    <property type="entry name" value="P-loop containing nucleoside triphosphate hydrolases"/>
    <property type="match status" value="1"/>
</dbReference>
<dbReference type="Gene3D" id="1.10.8.60">
    <property type="match status" value="1"/>
</dbReference>
<dbReference type="Proteomes" id="UP001204798">
    <property type="component" value="Unassembled WGS sequence"/>
</dbReference>
<dbReference type="GO" id="GO:0005524">
    <property type="term" value="F:ATP binding"/>
    <property type="evidence" value="ECO:0007669"/>
    <property type="project" value="UniProtKB-KW"/>
</dbReference>
<proteinExistence type="predicted"/>
<comment type="caution">
    <text evidence="7">The sequence shown here is derived from an EMBL/GenBank/DDBJ whole genome shotgun (WGS) entry which is preliminary data.</text>
</comment>
<evidence type="ECO:0000256" key="3">
    <source>
        <dbReference type="ARBA" id="ARBA00022840"/>
    </source>
</evidence>
<dbReference type="SUPFAM" id="SSF81923">
    <property type="entry name" value="Double Clp-N motif"/>
    <property type="match status" value="1"/>
</dbReference>
<keyword evidence="7" id="KW-0645">Protease</keyword>
<reference evidence="7 8" key="1">
    <citation type="submission" date="2022-08" db="EMBL/GenBank/DDBJ databases">
        <title>Bacterial and archaeal communities from various locations to study Microbial Dark Matter (Phase II).</title>
        <authorList>
            <person name="Stepanauskas R."/>
        </authorList>
    </citation>
    <scope>NUCLEOTIDE SEQUENCE [LARGE SCALE GENOMIC DNA]</scope>
    <source>
        <strain evidence="7 8">PD1</strain>
    </source>
</reference>
<keyword evidence="8" id="KW-1185">Reference proteome</keyword>
<dbReference type="EMBL" id="JANUCP010000002">
    <property type="protein sequence ID" value="MCS3919070.1"/>
    <property type="molecule type" value="Genomic_DNA"/>
</dbReference>
<dbReference type="GO" id="GO:0006508">
    <property type="term" value="P:proteolysis"/>
    <property type="evidence" value="ECO:0007669"/>
    <property type="project" value="UniProtKB-KW"/>
</dbReference>
<evidence type="ECO:0000313" key="7">
    <source>
        <dbReference type="EMBL" id="MCS3919070.1"/>
    </source>
</evidence>
<dbReference type="PROSITE" id="PS51903">
    <property type="entry name" value="CLP_R"/>
    <property type="match status" value="1"/>
</dbReference>
<dbReference type="GO" id="GO:0008233">
    <property type="term" value="F:peptidase activity"/>
    <property type="evidence" value="ECO:0007669"/>
    <property type="project" value="UniProtKB-KW"/>
</dbReference>
<evidence type="ECO:0000313" key="8">
    <source>
        <dbReference type="Proteomes" id="UP001204798"/>
    </source>
</evidence>
<evidence type="ECO:0000256" key="4">
    <source>
        <dbReference type="PROSITE-ProRule" id="PRU01251"/>
    </source>
</evidence>
<keyword evidence="7" id="KW-0378">Hydrolase</keyword>
<sequence length="467" mass="53436">MLWERYTERARKAMLHAEDWAIRLRSPHISPEHILLGLLEEKDTLAVQMLERLGVDVHKMKSELENQLKAQAPAHPPFGSPTLTAPAKQVLIHVADEAKSLGDSHIDTGHLLLALLREKQGLAAKILAKYNVRYEDVRKRLHELREEVQSITKPTKPPEFPSEPLKVSEFVEDLTAKAAEGEFRPVSLWQRERERFVVALSRKEVPNILLLGNFETALLLAQQFACDLVNNPFLQERRLLRLDWTKLQSDAQVMSLLAELTKQDVKPLLFVGTVDDIFHWSDVMLAAVQSRLIPVLAVATPRHWEDFQNRYPVAASTFVVITVDEPDEQQTLEWLKVHKSVYEFFHRVMVDDEALVAVMNLAKERFANLPLLATARNLLDEICAYAKVKAFAPPPEVQGINAEISRLQSEKKKALSASDRERAAKINEQIAELQKRLDEALREYHRRLLEGLLEVTPETVQEFERLI</sequence>
<dbReference type="InterPro" id="IPR041546">
    <property type="entry name" value="ClpA/ClpB_AAA_lid"/>
</dbReference>
<dbReference type="Gene3D" id="1.10.1780.10">
    <property type="entry name" value="Clp, N-terminal domain"/>
    <property type="match status" value="1"/>
</dbReference>